<dbReference type="NCBIfam" id="NF008187">
    <property type="entry name" value="PRK10939.1"/>
    <property type="match status" value="1"/>
</dbReference>
<dbReference type="PIRSF" id="PIRSF000538">
    <property type="entry name" value="GlpK"/>
    <property type="match status" value="1"/>
</dbReference>
<evidence type="ECO:0000259" key="6">
    <source>
        <dbReference type="Pfam" id="PF00370"/>
    </source>
</evidence>
<sequence length="530" mass="57406">MNQRRSANPSGKYLMALDAGTGSVRAVIFDLEGNQIAAGQAEWIHQPVPDVPGSMEFDLATNWQLTCQCIRQALKTAELPASAIQGVASCSMREGIVLYNRNGEPIWACANVDARSSHEVSELKALYDSTFEYDVYQCSGQTLALGAMPRLLWLAHHRPDIYRQAAALTMISDWLANMLSGELAVDPSNAGTTGMLDLASRDWRPDLLEMAGLRSDILSPVKETGTLLGYVTEKAAAQCGLNVGTPVIMGGGDVQLGCLGLGVVKPAQTAVIGGTFWQQVVNLPEPVTDPNMNTRINPHVIPGMVQAESISFFTGLTMRWFRDAFCAEEKLLAERLGVDTYSLLEDMAARVPAGAYGIMPIFSDVMRFKAWYHAAPSFINLSIDPEKCNKATLFRALEENAAIVSACNLDLISAFSAVKPDSLVFAGGGSKGKLWSQILSDVTGLPVRVPMVKESTALGCAIAAGVGVGLYDAMGTTGEKLVRWQHEYQPNPEHYEVYQKAKQDWQAIYADQLTLVDHGLTTSLWKAPGL</sequence>
<dbReference type="Pfam" id="PF02782">
    <property type="entry name" value="FGGY_C"/>
    <property type="match status" value="1"/>
</dbReference>
<keyword evidence="9" id="KW-1185">Reference proteome</keyword>
<feature type="domain" description="Carbohydrate kinase FGGY N-terminal" evidence="6">
    <location>
        <begin position="13"/>
        <end position="260"/>
    </location>
</feature>
<dbReference type="AlphaFoldDB" id="A0A022PI99"/>
<accession>A0A022PI99</accession>
<evidence type="ECO:0000313" key="8">
    <source>
        <dbReference type="EMBL" id="EYU15264.1"/>
    </source>
</evidence>
<dbReference type="GO" id="GO:0071518">
    <property type="term" value="F:autoinducer-2 kinase activity"/>
    <property type="evidence" value="ECO:0007669"/>
    <property type="project" value="UniProtKB-UniRule"/>
</dbReference>
<evidence type="ECO:0000313" key="9">
    <source>
        <dbReference type="Proteomes" id="UP000023464"/>
    </source>
</evidence>
<dbReference type="InterPro" id="IPR050406">
    <property type="entry name" value="FGGY_Carb_Kinase"/>
</dbReference>
<comment type="similarity">
    <text evidence="1 5">Belongs to the FGGY kinase family.</text>
</comment>
<comment type="caution">
    <text evidence="8">The sequence shown here is derived from an EMBL/GenBank/DDBJ whole genome shotgun (WGS) entry which is preliminary data.</text>
</comment>
<name>A0A022PI99_9GAMM</name>
<feature type="domain" description="Carbohydrate kinase FGGY C-terminal" evidence="7">
    <location>
        <begin position="281"/>
        <end position="466"/>
    </location>
</feature>
<dbReference type="InterPro" id="IPR043129">
    <property type="entry name" value="ATPase_NBD"/>
</dbReference>
<dbReference type="PATRIC" id="fig|1393736.3.peg.2293"/>
<evidence type="ECO:0000256" key="2">
    <source>
        <dbReference type="ARBA" id="ARBA00022490"/>
    </source>
</evidence>
<comment type="catalytic activity">
    <reaction evidence="5">
        <text>(S)-4,5-dihydroxypentane-2,3-dione + ATP = (2S)-2-hydroxy-3,4-dioxopentyl phosphate + ADP + H(+)</text>
        <dbReference type="Rhea" id="RHEA:15377"/>
        <dbReference type="ChEBI" id="CHEBI:15378"/>
        <dbReference type="ChEBI" id="CHEBI:29484"/>
        <dbReference type="ChEBI" id="CHEBI:30616"/>
        <dbReference type="ChEBI" id="CHEBI:71677"/>
        <dbReference type="ChEBI" id="CHEBI:456216"/>
        <dbReference type="EC" id="2.7.1.189"/>
    </reaction>
</comment>
<dbReference type="Pfam" id="PF00370">
    <property type="entry name" value="FGGY_N"/>
    <property type="match status" value="1"/>
</dbReference>
<keyword evidence="4 5" id="KW-0418">Kinase</keyword>
<dbReference type="CDD" id="cd07775">
    <property type="entry name" value="ASKHA_NBD_FGGY_AI-2K"/>
    <property type="match status" value="1"/>
</dbReference>
<evidence type="ECO:0000256" key="4">
    <source>
        <dbReference type="ARBA" id="ARBA00022777"/>
    </source>
</evidence>
<dbReference type="EC" id="2.7.1.189" evidence="5"/>
<reference evidence="8 9" key="1">
    <citation type="submission" date="2014-03" db="EMBL/GenBank/DDBJ databases">
        <title>Draft Genome of Photorhabdus luminescens BA1, an Egyptian Isolate.</title>
        <authorList>
            <person name="Ghazal S."/>
            <person name="Hurst S.G.IV."/>
            <person name="Morris K."/>
            <person name="Thomas K."/>
            <person name="Tisa L.S."/>
        </authorList>
    </citation>
    <scope>NUCLEOTIDE SEQUENCE [LARGE SCALE GENOMIC DNA]</scope>
    <source>
        <strain evidence="8 9">BA1</strain>
    </source>
</reference>
<dbReference type="Gene3D" id="3.30.420.40">
    <property type="match status" value="2"/>
</dbReference>
<dbReference type="GO" id="GO:0005975">
    <property type="term" value="P:carbohydrate metabolic process"/>
    <property type="evidence" value="ECO:0007669"/>
    <property type="project" value="InterPro"/>
</dbReference>
<dbReference type="RefSeq" id="WP_036778825.1">
    <property type="nucleotide sequence ID" value="NZ_CAWLTM010000086.1"/>
</dbReference>
<dbReference type="PANTHER" id="PTHR43095">
    <property type="entry name" value="SUGAR KINASE"/>
    <property type="match status" value="1"/>
</dbReference>
<dbReference type="HAMAP" id="MF_02053">
    <property type="entry name" value="LsrK"/>
    <property type="match status" value="1"/>
</dbReference>
<organism evidence="8 9">
    <name type="scientific">Photorhabdus aegyptia</name>
    <dbReference type="NCBI Taxonomy" id="2805098"/>
    <lineage>
        <taxon>Bacteria</taxon>
        <taxon>Pseudomonadati</taxon>
        <taxon>Pseudomonadota</taxon>
        <taxon>Gammaproteobacteria</taxon>
        <taxon>Enterobacterales</taxon>
        <taxon>Morganellaceae</taxon>
        <taxon>Photorhabdus</taxon>
    </lineage>
</organism>
<proteinExistence type="inferred from homology"/>
<gene>
    <name evidence="5" type="primary">lsrK</name>
    <name evidence="8" type="ORF">BA1DRAFT_02250</name>
</gene>
<evidence type="ECO:0000256" key="1">
    <source>
        <dbReference type="ARBA" id="ARBA00009156"/>
    </source>
</evidence>
<evidence type="ECO:0000256" key="5">
    <source>
        <dbReference type="HAMAP-Rule" id="MF_02053"/>
    </source>
</evidence>
<dbReference type="InterPro" id="IPR033676">
    <property type="entry name" value="AI-2_kinase"/>
</dbReference>
<dbReference type="InterPro" id="IPR018484">
    <property type="entry name" value="FGGY_N"/>
</dbReference>
<dbReference type="InterPro" id="IPR018485">
    <property type="entry name" value="FGGY_C"/>
</dbReference>
<evidence type="ECO:0000256" key="3">
    <source>
        <dbReference type="ARBA" id="ARBA00022679"/>
    </source>
</evidence>
<dbReference type="Proteomes" id="UP000023464">
    <property type="component" value="Unassembled WGS sequence"/>
</dbReference>
<keyword evidence="3 5" id="KW-0808">Transferase</keyword>
<dbReference type="SUPFAM" id="SSF53067">
    <property type="entry name" value="Actin-like ATPase domain"/>
    <property type="match status" value="2"/>
</dbReference>
<dbReference type="PANTHER" id="PTHR43095:SF1">
    <property type="entry name" value="AUTOINDUCER-2 KINASE"/>
    <property type="match status" value="1"/>
</dbReference>
<comment type="function">
    <text evidence="5">Catalyzes the phosphorylation of autoinducer-2 (AI-2) to phospho-AI-2, which subsequently inactivates the transcriptional regulator LsrR and leads to the transcription of the lsr operon. Phosphorylates the ring-open form of (S)-4,5-dihydroxypentane-2,3-dione (DPD), which is the precursor to all AI-2 signaling molecules, at the C5 position.</text>
</comment>
<comment type="subcellular location">
    <subcellularLocation>
        <location evidence="5">Cytoplasm</location>
    </subcellularLocation>
</comment>
<dbReference type="GO" id="GO:0009372">
    <property type="term" value="P:quorum sensing"/>
    <property type="evidence" value="ECO:0007669"/>
    <property type="project" value="InterPro"/>
</dbReference>
<dbReference type="GO" id="GO:0005737">
    <property type="term" value="C:cytoplasm"/>
    <property type="evidence" value="ECO:0007669"/>
    <property type="project" value="UniProtKB-SubCell"/>
</dbReference>
<dbReference type="InterPro" id="IPR000577">
    <property type="entry name" value="Carb_kinase_FGGY"/>
</dbReference>
<dbReference type="EMBL" id="JFGV01000029">
    <property type="protein sequence ID" value="EYU15264.1"/>
    <property type="molecule type" value="Genomic_DNA"/>
</dbReference>
<protein>
    <recommendedName>
        <fullName evidence="5">Autoinducer-2 kinase</fullName>
        <shortName evidence="5">AI-2 kinase</shortName>
        <ecNumber evidence="5">2.7.1.189</ecNumber>
    </recommendedName>
</protein>
<evidence type="ECO:0000259" key="7">
    <source>
        <dbReference type="Pfam" id="PF02782"/>
    </source>
</evidence>
<keyword evidence="2 5" id="KW-0963">Cytoplasm</keyword>